<gene>
    <name evidence="2" type="ORF">G7Y89_g5508</name>
</gene>
<feature type="compositionally biased region" description="Low complexity" evidence="1">
    <location>
        <begin position="92"/>
        <end position="105"/>
    </location>
</feature>
<dbReference type="Proteomes" id="UP000566819">
    <property type="component" value="Unassembled WGS sequence"/>
</dbReference>
<evidence type="ECO:0000313" key="2">
    <source>
        <dbReference type="EMBL" id="KAF4632617.1"/>
    </source>
</evidence>
<proteinExistence type="predicted"/>
<dbReference type="PANTHER" id="PTHR42470">
    <property type="entry name" value="VAST DOMAIN-CONTAINING PROTEIN"/>
    <property type="match status" value="1"/>
</dbReference>
<dbReference type="OrthoDB" id="5426775at2759"/>
<comment type="caution">
    <text evidence="2">The sequence shown here is derived from an EMBL/GenBank/DDBJ whole genome shotgun (WGS) entry which is preliminary data.</text>
</comment>
<feature type="compositionally biased region" description="Basic and acidic residues" evidence="1">
    <location>
        <begin position="434"/>
        <end position="450"/>
    </location>
</feature>
<evidence type="ECO:0000256" key="1">
    <source>
        <dbReference type="SAM" id="MobiDB-lite"/>
    </source>
</evidence>
<sequence>MASFLEDSVDQLPSGPTPKRHRPESVVTQWVESISGSEFYRERHCRSDTLLGHPDGELIPRRLTKSVPNMEYTRDADGFVMPPTPTSWYAPSVAASGNGSASTGSSRRKSLVEDPSYRRTNLGENNIYMRPVYEEFPEDIAGLVDHMGTGEPVVEEYFHAHVFPKPKLSDSLQRTNKNPIARHAVPDVGSKLKVSTPVPDMLYGYNSIGAFPKQQAQPRSMGNEMVANSQDLIYPFFVVEFKADGPGGSGSFIAMSGTKARLYISWKHNELDYYMQKVRSFSLQEPEQYVEFRKHVRSIIDWGNDERLKEIRKSLDSLLEENRKSSSAVKPHPSPNYLCYYLLGLDQDNPKDLGVNNFWAAYHSSTLTEDGCAGREVSFSQVVRLIASIGHVEKIIDFTLKPIEQHSFLLTGFSRHTSSRPTFGGTTLSTTTEAGRDHINATRTQPKEGRAVNAGALASRRSKPSISDSESSSDDDGCSSEDEQGRSSEQAGRAALAGIQE</sequence>
<feature type="region of interest" description="Disordered" evidence="1">
    <location>
        <begin position="1"/>
        <end position="25"/>
    </location>
</feature>
<dbReference type="PANTHER" id="PTHR42470:SF1">
    <property type="entry name" value="VAST DOMAIN-CONTAINING PROTEIN"/>
    <property type="match status" value="1"/>
</dbReference>
<keyword evidence="3" id="KW-1185">Reference proteome</keyword>
<feature type="compositionally biased region" description="Low complexity" evidence="1">
    <location>
        <begin position="422"/>
        <end position="433"/>
    </location>
</feature>
<feature type="region of interest" description="Disordered" evidence="1">
    <location>
        <begin position="420"/>
        <end position="501"/>
    </location>
</feature>
<accession>A0A8H4RQJ3</accession>
<reference evidence="2 3" key="1">
    <citation type="submission" date="2020-03" db="EMBL/GenBank/DDBJ databases">
        <title>Draft Genome Sequence of Cudoniella acicularis.</title>
        <authorList>
            <person name="Buettner E."/>
            <person name="Kellner H."/>
        </authorList>
    </citation>
    <scope>NUCLEOTIDE SEQUENCE [LARGE SCALE GENOMIC DNA]</scope>
    <source>
        <strain evidence="2 3">DSM 108380</strain>
    </source>
</reference>
<dbReference type="EMBL" id="JAAMPI010000331">
    <property type="protein sequence ID" value="KAF4632617.1"/>
    <property type="molecule type" value="Genomic_DNA"/>
</dbReference>
<dbReference type="AlphaFoldDB" id="A0A8H4RQJ3"/>
<protein>
    <submittedName>
        <fullName evidence="2">Uncharacterized protein</fullName>
    </submittedName>
</protein>
<organism evidence="2 3">
    <name type="scientific">Cudoniella acicularis</name>
    <dbReference type="NCBI Taxonomy" id="354080"/>
    <lineage>
        <taxon>Eukaryota</taxon>
        <taxon>Fungi</taxon>
        <taxon>Dikarya</taxon>
        <taxon>Ascomycota</taxon>
        <taxon>Pezizomycotina</taxon>
        <taxon>Leotiomycetes</taxon>
        <taxon>Helotiales</taxon>
        <taxon>Tricladiaceae</taxon>
        <taxon>Cudoniella</taxon>
    </lineage>
</organism>
<name>A0A8H4RQJ3_9HELO</name>
<feature type="compositionally biased region" description="Acidic residues" evidence="1">
    <location>
        <begin position="471"/>
        <end position="482"/>
    </location>
</feature>
<evidence type="ECO:0000313" key="3">
    <source>
        <dbReference type="Proteomes" id="UP000566819"/>
    </source>
</evidence>
<feature type="region of interest" description="Disordered" evidence="1">
    <location>
        <begin position="91"/>
        <end position="115"/>
    </location>
</feature>